<sequence>MGTALDRTSGEGETLEQRTRAIHRLYLKALMRLDALATADGPAAGVCESEYATAQVEHKLQFHRLNVLLVQLGYVPKDLATRAEIQRELAAQTPRPGRRRPERTTRAAARAEMPVTSA</sequence>
<evidence type="ECO:0000313" key="3">
    <source>
        <dbReference type="Proteomes" id="UP000078316"/>
    </source>
</evidence>
<name>A0A179RYK4_9HYPH</name>
<reference evidence="2 3" key="1">
    <citation type="submission" date="2016-04" db="EMBL/GenBank/DDBJ databases">
        <authorList>
            <person name="Evans L.H."/>
            <person name="Alamgir A."/>
            <person name="Owens N."/>
            <person name="Weber N.D."/>
            <person name="Virtaneva K."/>
            <person name="Barbian K."/>
            <person name="Babar A."/>
            <person name="Rosenke K."/>
        </authorList>
    </citation>
    <scope>NUCLEOTIDE SEQUENCE [LARGE SCALE GENOMIC DNA]</scope>
    <source>
        <strain evidence="2 3">PMB02</strain>
    </source>
</reference>
<dbReference type="Proteomes" id="UP000078316">
    <property type="component" value="Unassembled WGS sequence"/>
</dbReference>
<dbReference type="AlphaFoldDB" id="A0A179RYK4"/>
<organism evidence="2 3">
    <name type="scientific">Methylobacterium platani</name>
    <dbReference type="NCBI Taxonomy" id="427683"/>
    <lineage>
        <taxon>Bacteria</taxon>
        <taxon>Pseudomonadati</taxon>
        <taxon>Pseudomonadota</taxon>
        <taxon>Alphaproteobacteria</taxon>
        <taxon>Hyphomicrobiales</taxon>
        <taxon>Methylobacteriaceae</taxon>
        <taxon>Methylobacterium</taxon>
    </lineage>
</organism>
<evidence type="ECO:0000313" key="2">
    <source>
        <dbReference type="EMBL" id="OAS16161.1"/>
    </source>
</evidence>
<feature type="region of interest" description="Disordered" evidence="1">
    <location>
        <begin position="88"/>
        <end position="118"/>
    </location>
</feature>
<dbReference type="EMBL" id="LWHQ01000074">
    <property type="protein sequence ID" value="OAS16161.1"/>
    <property type="molecule type" value="Genomic_DNA"/>
</dbReference>
<comment type="caution">
    <text evidence="2">The sequence shown here is derived from an EMBL/GenBank/DDBJ whole genome shotgun (WGS) entry which is preliminary data.</text>
</comment>
<protein>
    <submittedName>
        <fullName evidence="2">Uncharacterized protein</fullName>
    </submittedName>
</protein>
<proteinExistence type="predicted"/>
<evidence type="ECO:0000256" key="1">
    <source>
        <dbReference type="SAM" id="MobiDB-lite"/>
    </source>
</evidence>
<gene>
    <name evidence="2" type="ORF">A5481_28415</name>
</gene>
<accession>A0A179RYK4</accession>